<evidence type="ECO:0000256" key="1">
    <source>
        <dbReference type="ARBA" id="ARBA00001445"/>
    </source>
</evidence>
<dbReference type="PANTHER" id="PTHR33307">
    <property type="entry name" value="ALPHA-RHAMNOSIDASE (EUROFUNG)"/>
    <property type="match status" value="1"/>
</dbReference>
<dbReference type="InterPro" id="IPR008902">
    <property type="entry name" value="Rhamnosid_concanavalin"/>
</dbReference>
<evidence type="ECO:0000259" key="6">
    <source>
        <dbReference type="Pfam" id="PF17389"/>
    </source>
</evidence>
<comment type="caution">
    <text evidence="8">The sequence shown here is derived from an EMBL/GenBank/DDBJ whole genome shotgun (WGS) entry which is preliminary data.</text>
</comment>
<dbReference type="Pfam" id="PF17390">
    <property type="entry name" value="Bac_rhamnosid_C"/>
    <property type="match status" value="1"/>
</dbReference>
<comment type="catalytic activity">
    <reaction evidence="1">
        <text>Hydrolysis of terminal non-reducing alpha-L-rhamnose residues in alpha-L-rhamnosides.</text>
        <dbReference type="EC" id="3.2.1.40"/>
    </reaction>
</comment>
<protein>
    <recommendedName>
        <fullName evidence="2">alpha-L-rhamnosidase</fullName>
        <ecNumber evidence="2">3.2.1.40</ecNumber>
    </recommendedName>
</protein>
<evidence type="ECO:0000313" key="8">
    <source>
        <dbReference type="EMBL" id="MFC4219494.1"/>
    </source>
</evidence>
<evidence type="ECO:0000313" key="9">
    <source>
        <dbReference type="Proteomes" id="UP001595841"/>
    </source>
</evidence>
<dbReference type="GO" id="GO:0016787">
    <property type="term" value="F:hydrolase activity"/>
    <property type="evidence" value="ECO:0007669"/>
    <property type="project" value="UniProtKB-KW"/>
</dbReference>
<feature type="domain" description="Alpha-L-rhamnosidase concanavalin-like" evidence="4">
    <location>
        <begin position="270"/>
        <end position="373"/>
    </location>
</feature>
<keyword evidence="3 8" id="KW-0378">Hydrolase</keyword>
<dbReference type="Gene3D" id="2.60.420.10">
    <property type="entry name" value="Maltose phosphorylase, domain 3"/>
    <property type="match status" value="1"/>
</dbReference>
<evidence type="ECO:0000256" key="3">
    <source>
        <dbReference type="ARBA" id="ARBA00022801"/>
    </source>
</evidence>
<dbReference type="Pfam" id="PF25788">
    <property type="entry name" value="Ig_Rha78A_N"/>
    <property type="match status" value="1"/>
</dbReference>
<accession>A0ABV8PH39</accession>
<keyword evidence="9" id="KW-1185">Reference proteome</keyword>
<evidence type="ECO:0000259" key="5">
    <source>
        <dbReference type="Pfam" id="PF08531"/>
    </source>
</evidence>
<feature type="domain" description="Bacterial alpha-L-rhamnosidase N-terminal" evidence="5">
    <location>
        <begin position="92"/>
        <end position="258"/>
    </location>
</feature>
<dbReference type="Gene3D" id="2.60.40.10">
    <property type="entry name" value="Immunoglobulins"/>
    <property type="match status" value="1"/>
</dbReference>
<dbReference type="Pfam" id="PF08531">
    <property type="entry name" value="Bac_rhamnosid_N"/>
    <property type="match status" value="1"/>
</dbReference>
<dbReference type="InterPro" id="IPR013783">
    <property type="entry name" value="Ig-like_fold"/>
</dbReference>
<organism evidence="8 9">
    <name type="scientific">Flagellimonas marina</name>
    <dbReference type="NCBI Taxonomy" id="1775168"/>
    <lineage>
        <taxon>Bacteria</taxon>
        <taxon>Pseudomonadati</taxon>
        <taxon>Bacteroidota</taxon>
        <taxon>Flavobacteriia</taxon>
        <taxon>Flavobacteriales</taxon>
        <taxon>Flavobacteriaceae</taxon>
        <taxon>Flagellimonas</taxon>
    </lineage>
</organism>
<dbReference type="RefSeq" id="WP_379762879.1">
    <property type="nucleotide sequence ID" value="NZ_JBHSCL010000004.1"/>
</dbReference>
<dbReference type="Proteomes" id="UP001595841">
    <property type="component" value="Unassembled WGS sequence"/>
</dbReference>
<sequence>MSKAIFDSGKVESAQQLHIPYSGNSMKGGLKYYSKVRIWDKTNSVSDWSKERVIIAPLNHSKDWKAKWITYNYAKDSALPLFRKEFQLDVEKEIDFARLYVAAPSFYEAYLNGEKIGDHVLDPAQTNYEDYTFYTSLNIAKEQLKQLNVLGIMLGNGWYNQNVVWNDSMIYGQPVFSAELEIYFKDGSKKTIISDNSWKWKPGPITFSNIYAGEFYDARKEADDWFEYTANTSWENALVGKEHPAKLIEQFAEPIKVMDSIYPKAIISQRDDTYIFDFGQNFTGWNRLKIDGEPGQEITIRMAEELSEDGQMDFRSTGVSATKVIQTEKYICKGGDSIEIWEPRFTYHGFRYAEVVGLDKTPTKDLLTGMVIYSAMENTGKLNTSEPNINKLHELTVHTLRGNLQGIPTDCPHREKCGWTGDAHAIAKTLMYNYNAKKFLTKYLFDMRSSGREEKQELYFGTDFHDRSIVTKPKGITTMIAPGRRTSGTASPDWGTAVVQIPWYLYVHHGDDSVLKEFYNDMKTWVDFVHSKKEDGIIVHGLGDWCPPGGNVNIDCPVPISSTAFHILDVDILSKTAKVLGFSSDEIKYTQMKNELTEAFNTAFLDKGSRSYGSQTANCLALDIGIVPKPYRKDVAASIVLDSHENFNGFINTGIFGIARIFKVLSENGFEKEAYDLLVKKGNNSFEPMWDYYNATTLWEILPTTIGETGSDIFETLAKRSHSHPMQGGFDAWFFSGIGGINPTIEDPGFKSIVFKPYLTQYIENSDISYKSAFGTIESRWTHQEDSFIWNVTIPNNCNGSIYVPNYGETVSITNNGKSVDHIKNENGFSYIGDFGSGTYTIVVRNRVSG</sequence>
<dbReference type="Gene3D" id="2.60.120.260">
    <property type="entry name" value="Galactose-binding domain-like"/>
    <property type="match status" value="2"/>
</dbReference>
<feature type="domain" description="Alpha-L-rhamnosidase C-terminal" evidence="7">
    <location>
        <begin position="746"/>
        <end position="810"/>
    </location>
</feature>
<evidence type="ECO:0000256" key="2">
    <source>
        <dbReference type="ARBA" id="ARBA00012652"/>
    </source>
</evidence>
<feature type="domain" description="Alpha-L-rhamnosidase six-hairpin glycosidase" evidence="6">
    <location>
        <begin position="378"/>
        <end position="737"/>
    </location>
</feature>
<dbReference type="InterPro" id="IPR016007">
    <property type="entry name" value="Alpha_rhamnosid"/>
</dbReference>
<dbReference type="InterPro" id="IPR012341">
    <property type="entry name" value="6hp_glycosidase-like_sf"/>
</dbReference>
<dbReference type="Gene3D" id="1.50.10.10">
    <property type="match status" value="1"/>
</dbReference>
<dbReference type="Pfam" id="PF17389">
    <property type="entry name" value="Bac_rhamnosid6H"/>
    <property type="match status" value="1"/>
</dbReference>
<dbReference type="InterPro" id="IPR035396">
    <property type="entry name" value="Bac_rhamnosid6H"/>
</dbReference>
<dbReference type="InterPro" id="IPR008928">
    <property type="entry name" value="6-hairpin_glycosidase_sf"/>
</dbReference>
<dbReference type="InterPro" id="IPR035398">
    <property type="entry name" value="Bac_rhamnosid_C"/>
</dbReference>
<name>A0ABV8PH39_9FLAO</name>
<dbReference type="PANTHER" id="PTHR33307:SF6">
    <property type="entry name" value="ALPHA-RHAMNOSIDASE (EUROFUNG)-RELATED"/>
    <property type="match status" value="1"/>
</dbReference>
<evidence type="ECO:0000259" key="7">
    <source>
        <dbReference type="Pfam" id="PF17390"/>
    </source>
</evidence>
<dbReference type="EMBL" id="JBHSCL010000004">
    <property type="protein sequence ID" value="MFC4219494.1"/>
    <property type="molecule type" value="Genomic_DNA"/>
</dbReference>
<dbReference type="InterPro" id="IPR013737">
    <property type="entry name" value="Bac_rhamnosid_N"/>
</dbReference>
<dbReference type="PIRSF" id="PIRSF010631">
    <property type="entry name" value="A-rhamnsds"/>
    <property type="match status" value="1"/>
</dbReference>
<dbReference type="SUPFAM" id="SSF48208">
    <property type="entry name" value="Six-hairpin glycosidases"/>
    <property type="match status" value="1"/>
</dbReference>
<reference evidence="9" key="1">
    <citation type="journal article" date="2019" name="Int. J. Syst. Evol. Microbiol.">
        <title>The Global Catalogue of Microorganisms (GCM) 10K type strain sequencing project: providing services to taxonomists for standard genome sequencing and annotation.</title>
        <authorList>
            <consortium name="The Broad Institute Genomics Platform"/>
            <consortium name="The Broad Institute Genome Sequencing Center for Infectious Disease"/>
            <person name="Wu L."/>
            <person name="Ma J."/>
        </authorList>
    </citation>
    <scope>NUCLEOTIDE SEQUENCE [LARGE SCALE GENOMIC DNA]</scope>
    <source>
        <strain evidence="9">CGMCC 1.15774</strain>
    </source>
</reference>
<evidence type="ECO:0000259" key="4">
    <source>
        <dbReference type="Pfam" id="PF05592"/>
    </source>
</evidence>
<dbReference type="Pfam" id="PF05592">
    <property type="entry name" value="Bac_rhamnosid"/>
    <property type="match status" value="1"/>
</dbReference>
<proteinExistence type="predicted"/>
<dbReference type="EC" id="3.2.1.40" evidence="2"/>
<gene>
    <name evidence="8" type="ORF">ACFOWS_05095</name>
</gene>